<dbReference type="InterPro" id="IPR014284">
    <property type="entry name" value="RNA_pol_sigma-70_dom"/>
</dbReference>
<protein>
    <submittedName>
        <fullName evidence="8">Sigma-70 family RNA polymerase sigma factor</fullName>
    </submittedName>
</protein>
<comment type="caution">
    <text evidence="8">The sequence shown here is derived from an EMBL/GenBank/DDBJ whole genome shotgun (WGS) entry which is preliminary data.</text>
</comment>
<organism evidence="8 9">
    <name type="scientific">Nocardioides aquiterrae</name>
    <dbReference type="NCBI Taxonomy" id="203799"/>
    <lineage>
        <taxon>Bacteria</taxon>
        <taxon>Bacillati</taxon>
        <taxon>Actinomycetota</taxon>
        <taxon>Actinomycetes</taxon>
        <taxon>Propionibacteriales</taxon>
        <taxon>Nocardioidaceae</taxon>
        <taxon>Nocardioides</taxon>
    </lineage>
</organism>
<gene>
    <name evidence="8" type="ORF">GCM10009606_00840</name>
</gene>
<evidence type="ECO:0000259" key="7">
    <source>
        <dbReference type="Pfam" id="PF04542"/>
    </source>
</evidence>
<keyword evidence="2" id="KW-0805">Transcription regulation</keyword>
<dbReference type="InterPro" id="IPR036388">
    <property type="entry name" value="WH-like_DNA-bd_sf"/>
</dbReference>
<evidence type="ECO:0000256" key="5">
    <source>
        <dbReference type="ARBA" id="ARBA00023163"/>
    </source>
</evidence>
<dbReference type="SUPFAM" id="SSF88659">
    <property type="entry name" value="Sigma3 and sigma4 domains of RNA polymerase sigma factors"/>
    <property type="match status" value="1"/>
</dbReference>
<evidence type="ECO:0000313" key="9">
    <source>
        <dbReference type="Proteomes" id="UP001499979"/>
    </source>
</evidence>
<reference evidence="8 9" key="1">
    <citation type="journal article" date="2019" name="Int. J. Syst. Evol. Microbiol.">
        <title>The Global Catalogue of Microorganisms (GCM) 10K type strain sequencing project: providing services to taxonomists for standard genome sequencing and annotation.</title>
        <authorList>
            <consortium name="The Broad Institute Genomics Platform"/>
            <consortium name="The Broad Institute Genome Sequencing Center for Infectious Disease"/>
            <person name="Wu L."/>
            <person name="Ma J."/>
        </authorList>
    </citation>
    <scope>NUCLEOTIDE SEQUENCE [LARGE SCALE GENOMIC DNA]</scope>
    <source>
        <strain evidence="8 9">JCM 11813</strain>
    </source>
</reference>
<keyword evidence="3" id="KW-0731">Sigma factor</keyword>
<sequence length="223" mass="24333">MILIERQIKHRGAARPVSGLGSARPSGAGHPDNGAARAGDVWTQATDGFNRWVAGDPAGLDDLVAVMTPVLWHVVRSYRLSESAAEDVVQATWLALVRRRATIVDAVAIGGWLTTTARREAWRVAQGDGRSLPVADDDLEPRIPAQRSAEDTAVQHDEDDRIWAAVDGLPERCRRLLRIVAFENRPDYRELASDLGMPVGSIGPTRGRCLAKLRVALMQTGEF</sequence>
<dbReference type="EMBL" id="BAAAJE010000001">
    <property type="protein sequence ID" value="GAA1125048.1"/>
    <property type="molecule type" value="Genomic_DNA"/>
</dbReference>
<dbReference type="InterPro" id="IPR007627">
    <property type="entry name" value="RNA_pol_sigma70_r2"/>
</dbReference>
<dbReference type="InterPro" id="IPR013325">
    <property type="entry name" value="RNA_pol_sigma_r2"/>
</dbReference>
<evidence type="ECO:0000256" key="4">
    <source>
        <dbReference type="ARBA" id="ARBA00023125"/>
    </source>
</evidence>
<keyword evidence="9" id="KW-1185">Reference proteome</keyword>
<name>A0ABN1U6M2_9ACTN</name>
<feature type="domain" description="RNA polymerase sigma-70 region 2" evidence="7">
    <location>
        <begin position="68"/>
        <end position="121"/>
    </location>
</feature>
<dbReference type="Gene3D" id="1.10.10.10">
    <property type="entry name" value="Winged helix-like DNA-binding domain superfamily/Winged helix DNA-binding domain"/>
    <property type="match status" value="1"/>
</dbReference>
<dbReference type="PANTHER" id="PTHR43133:SF8">
    <property type="entry name" value="RNA POLYMERASE SIGMA FACTOR HI_1459-RELATED"/>
    <property type="match status" value="1"/>
</dbReference>
<dbReference type="PANTHER" id="PTHR43133">
    <property type="entry name" value="RNA POLYMERASE ECF-TYPE SIGMA FACTO"/>
    <property type="match status" value="1"/>
</dbReference>
<dbReference type="Proteomes" id="UP001499979">
    <property type="component" value="Unassembled WGS sequence"/>
</dbReference>
<evidence type="ECO:0000256" key="2">
    <source>
        <dbReference type="ARBA" id="ARBA00023015"/>
    </source>
</evidence>
<keyword evidence="4" id="KW-0238">DNA-binding</keyword>
<accession>A0ABN1U6M2</accession>
<proteinExistence type="inferred from homology"/>
<evidence type="ECO:0000256" key="6">
    <source>
        <dbReference type="SAM" id="MobiDB-lite"/>
    </source>
</evidence>
<dbReference type="SUPFAM" id="SSF88946">
    <property type="entry name" value="Sigma2 domain of RNA polymerase sigma factors"/>
    <property type="match status" value="1"/>
</dbReference>
<comment type="similarity">
    <text evidence="1">Belongs to the sigma-70 factor family. ECF subfamily.</text>
</comment>
<keyword evidence="5" id="KW-0804">Transcription</keyword>
<dbReference type="NCBIfam" id="TIGR02937">
    <property type="entry name" value="sigma70-ECF"/>
    <property type="match status" value="1"/>
</dbReference>
<dbReference type="InterPro" id="IPR039425">
    <property type="entry name" value="RNA_pol_sigma-70-like"/>
</dbReference>
<dbReference type="Gene3D" id="1.10.1740.10">
    <property type="match status" value="1"/>
</dbReference>
<evidence type="ECO:0000256" key="1">
    <source>
        <dbReference type="ARBA" id="ARBA00010641"/>
    </source>
</evidence>
<evidence type="ECO:0000256" key="3">
    <source>
        <dbReference type="ARBA" id="ARBA00023082"/>
    </source>
</evidence>
<dbReference type="Pfam" id="PF04542">
    <property type="entry name" value="Sigma70_r2"/>
    <property type="match status" value="1"/>
</dbReference>
<feature type="region of interest" description="Disordered" evidence="6">
    <location>
        <begin position="13"/>
        <end position="36"/>
    </location>
</feature>
<evidence type="ECO:0000313" key="8">
    <source>
        <dbReference type="EMBL" id="GAA1125048.1"/>
    </source>
</evidence>
<dbReference type="InterPro" id="IPR013324">
    <property type="entry name" value="RNA_pol_sigma_r3/r4-like"/>
</dbReference>